<dbReference type="InterPro" id="IPR024402">
    <property type="entry name" value="DUF2726"/>
</dbReference>
<reference evidence="10 11" key="1">
    <citation type="submission" date="2023-09" db="EMBL/GenBank/DDBJ databases">
        <authorList>
            <person name="Rey-Velasco X."/>
        </authorList>
    </citation>
    <scope>NUCLEOTIDE SEQUENCE [LARGE SCALE GENOMIC DNA]</scope>
    <source>
        <strain evidence="10 11">W409</strain>
    </source>
</reference>
<evidence type="ECO:0000259" key="9">
    <source>
        <dbReference type="Pfam" id="PF13087"/>
    </source>
</evidence>
<feature type="domain" description="DNA2/NAM7 helicase-like C-terminal" evidence="9">
    <location>
        <begin position="518"/>
        <end position="681"/>
    </location>
</feature>
<dbReference type="GO" id="GO:0043139">
    <property type="term" value="F:5'-3' DNA helicase activity"/>
    <property type="evidence" value="ECO:0007669"/>
    <property type="project" value="TreeGrafter"/>
</dbReference>
<evidence type="ECO:0000256" key="4">
    <source>
        <dbReference type="ARBA" id="ARBA00022806"/>
    </source>
</evidence>
<evidence type="ECO:0000256" key="5">
    <source>
        <dbReference type="ARBA" id="ARBA00022840"/>
    </source>
</evidence>
<comment type="similarity">
    <text evidence="1">Belongs to the DNA2/NAM7 helicase family.</text>
</comment>
<name>A0AAW8R141_9ALTE</name>
<dbReference type="InterPro" id="IPR047187">
    <property type="entry name" value="SF1_C_Upf1"/>
</dbReference>
<keyword evidence="6" id="KW-0175">Coiled coil</keyword>
<evidence type="ECO:0000256" key="3">
    <source>
        <dbReference type="ARBA" id="ARBA00022801"/>
    </source>
</evidence>
<dbReference type="PANTHER" id="PTHR43788">
    <property type="entry name" value="DNA2/NAM7 HELICASE FAMILY MEMBER"/>
    <property type="match status" value="1"/>
</dbReference>
<dbReference type="Proteomes" id="UP001249020">
    <property type="component" value="Unassembled WGS sequence"/>
</dbReference>
<dbReference type="InterPro" id="IPR041679">
    <property type="entry name" value="DNA2/NAM7-like_C"/>
</dbReference>
<feature type="coiled-coil region" evidence="6">
    <location>
        <begin position="260"/>
        <end position="287"/>
    </location>
</feature>
<organism evidence="10 11">
    <name type="scientific">Brumicola blandensis</name>
    <dbReference type="NCBI Taxonomy" id="3075611"/>
    <lineage>
        <taxon>Bacteria</taxon>
        <taxon>Pseudomonadati</taxon>
        <taxon>Pseudomonadota</taxon>
        <taxon>Gammaproteobacteria</taxon>
        <taxon>Alteromonadales</taxon>
        <taxon>Alteromonadaceae</taxon>
        <taxon>Brumicola</taxon>
    </lineage>
</organism>
<evidence type="ECO:0000259" key="8">
    <source>
        <dbReference type="Pfam" id="PF13086"/>
    </source>
</evidence>
<accession>A0AAW8R141</accession>
<keyword evidence="4" id="KW-0347">Helicase</keyword>
<feature type="domain" description="DNA2/NAM7 helicase helicase" evidence="8">
    <location>
        <begin position="133"/>
        <end position="488"/>
    </location>
</feature>
<keyword evidence="5" id="KW-0067">ATP-binding</keyword>
<dbReference type="PANTHER" id="PTHR43788:SF8">
    <property type="entry name" value="DNA-BINDING PROTEIN SMUBP-2"/>
    <property type="match status" value="1"/>
</dbReference>
<evidence type="ECO:0000256" key="6">
    <source>
        <dbReference type="SAM" id="Coils"/>
    </source>
</evidence>
<dbReference type="RefSeq" id="WP_311360784.1">
    <property type="nucleotide sequence ID" value="NZ_JAVRIE010000002.1"/>
</dbReference>
<dbReference type="SUPFAM" id="SSF52540">
    <property type="entry name" value="P-loop containing nucleoside triphosphate hydrolases"/>
    <property type="match status" value="1"/>
</dbReference>
<dbReference type="Pfam" id="PF13086">
    <property type="entry name" value="AAA_11"/>
    <property type="match status" value="1"/>
</dbReference>
<dbReference type="Pfam" id="PF10881">
    <property type="entry name" value="DUF2726"/>
    <property type="match status" value="1"/>
</dbReference>
<feature type="domain" description="DUF2726" evidence="7">
    <location>
        <begin position="739"/>
        <end position="861"/>
    </location>
</feature>
<dbReference type="GO" id="GO:0016787">
    <property type="term" value="F:hydrolase activity"/>
    <property type="evidence" value="ECO:0007669"/>
    <property type="project" value="UniProtKB-KW"/>
</dbReference>
<dbReference type="CDD" id="cd18808">
    <property type="entry name" value="SF1_C_Upf1"/>
    <property type="match status" value="1"/>
</dbReference>
<keyword evidence="11" id="KW-1185">Reference proteome</keyword>
<sequence>MDNSNQYQKILLKGKEQSGVESCFHENGKYKVKFEGNDTVYTYHEHDVQIVESVLSRQDAKTCLEYLKELASITGLKVVTSESEEFNALHHYYSNISFVDSQSLLGAFLASEVPKDSQTPFISISSIYYPFGFNISQIEAVKNALNNRISIIEGPPGTGKTQTILNIIANVVSNGGSVAVVSSNNAATQNVHAKLSKYGFEFVIAPLGSKKNKTNFLQNQQPQPDLSSWKLSPKELTDLQNNISQLYSTLQAKLNSKVELSKRKSELQALELEYSHFRQQREDFNVEQLDDMFNIRSFQEAIKLWISYRSYRIRSLLVTSLIFVYDSFRLRKSRVFKLRQYVLENSLASLIEYFQSSFYRLKIKDSQEFISSLELDLEAFDFDKNMNRYTQLCMKVFRHKTWQQYCQNRRKQYTMQELKTRSNEFLKDYPVVLSTTYSVNNSLSPDTQYDYLIIDEASQVNICTGALALSCAKRVVVVGDTKQLTHVVDNKTHGFTKGLLDKFRLDERYDYSKQSLLSVFSNFFEHVPKTMLKEHYRCSPKIIEFCNQKFYGGELIVMTESTTDKSPLLVYKTVPGNHQRNRVNQRQIDVIKNEIIVEQNLNVSDGSIGIVTPYRSQTDQLQKAFEGTTIQADTVDKFQGREKDVVIISTVDNHISEFADERNRLNVAVSRAIDQLILVVSENDSVLDTNIGDLIKYIEYNNMTIVKSKVYSIFDYLYRSYANERQNYLKFSNRISEFDSENLMYTLIHSILEDEQLSNLGVSSHVPLNLIIRDKRNLSVREKAYAANQLTHVDFLIYDKASKLPKSAVEVDGVNFHKKGSLQAVRDKLKNSIFEKSDIPLLRFRTDGSGEEQLLRDHLRAL</sequence>
<dbReference type="InterPro" id="IPR050534">
    <property type="entry name" value="Coronavir_polyprotein_1ab"/>
</dbReference>
<dbReference type="InterPro" id="IPR027417">
    <property type="entry name" value="P-loop_NTPase"/>
</dbReference>
<evidence type="ECO:0000313" key="10">
    <source>
        <dbReference type="EMBL" id="MDT0581992.1"/>
    </source>
</evidence>
<evidence type="ECO:0000256" key="2">
    <source>
        <dbReference type="ARBA" id="ARBA00022741"/>
    </source>
</evidence>
<dbReference type="CDD" id="cd17934">
    <property type="entry name" value="DEXXQc_Upf1-like"/>
    <property type="match status" value="1"/>
</dbReference>
<dbReference type="AlphaFoldDB" id="A0AAW8R141"/>
<evidence type="ECO:0000259" key="7">
    <source>
        <dbReference type="Pfam" id="PF10881"/>
    </source>
</evidence>
<dbReference type="GO" id="GO:0005524">
    <property type="term" value="F:ATP binding"/>
    <property type="evidence" value="ECO:0007669"/>
    <property type="project" value="UniProtKB-KW"/>
</dbReference>
<dbReference type="Gene3D" id="3.40.50.300">
    <property type="entry name" value="P-loop containing nucleotide triphosphate hydrolases"/>
    <property type="match status" value="3"/>
</dbReference>
<dbReference type="InterPro" id="IPR041677">
    <property type="entry name" value="DNA2/NAM7_AAA_11"/>
</dbReference>
<proteinExistence type="inferred from homology"/>
<protein>
    <submittedName>
        <fullName evidence="10">AAA domain-containing protein</fullName>
    </submittedName>
</protein>
<evidence type="ECO:0000313" key="11">
    <source>
        <dbReference type="Proteomes" id="UP001249020"/>
    </source>
</evidence>
<dbReference type="Pfam" id="PF13087">
    <property type="entry name" value="AAA_12"/>
    <property type="match status" value="1"/>
</dbReference>
<keyword evidence="2" id="KW-0547">Nucleotide-binding</keyword>
<gene>
    <name evidence="10" type="ORF">RM544_05545</name>
</gene>
<dbReference type="EMBL" id="JAVRIE010000002">
    <property type="protein sequence ID" value="MDT0581992.1"/>
    <property type="molecule type" value="Genomic_DNA"/>
</dbReference>
<evidence type="ECO:0000256" key="1">
    <source>
        <dbReference type="ARBA" id="ARBA00007913"/>
    </source>
</evidence>
<keyword evidence="3" id="KW-0378">Hydrolase</keyword>
<comment type="caution">
    <text evidence="10">The sequence shown here is derived from an EMBL/GenBank/DDBJ whole genome shotgun (WGS) entry which is preliminary data.</text>
</comment>